<comment type="subcellular location">
    <subcellularLocation>
        <location evidence="1 12">Cell membrane</location>
        <topology evidence="1 12">Multi-pass membrane protein</topology>
    </subcellularLocation>
</comment>
<dbReference type="InterPro" id="IPR027379">
    <property type="entry name" value="CLS_N"/>
</dbReference>
<evidence type="ECO:0000256" key="3">
    <source>
        <dbReference type="ARBA" id="ARBA00022516"/>
    </source>
</evidence>
<evidence type="ECO:0000256" key="12">
    <source>
        <dbReference type="HAMAP-Rule" id="MF_01916"/>
    </source>
</evidence>
<evidence type="ECO:0000256" key="2">
    <source>
        <dbReference type="ARBA" id="ARBA00022475"/>
    </source>
</evidence>
<dbReference type="InterPro" id="IPR030874">
    <property type="entry name" value="Cardiolipin_synth_Firmi"/>
</dbReference>
<comment type="catalytic activity">
    <reaction evidence="12">
        <text>2 a 1,2-diacyl-sn-glycero-3-phospho-(1'-sn-glycerol) = a cardiolipin + glycerol</text>
        <dbReference type="Rhea" id="RHEA:31451"/>
        <dbReference type="ChEBI" id="CHEBI:17754"/>
        <dbReference type="ChEBI" id="CHEBI:62237"/>
        <dbReference type="ChEBI" id="CHEBI:64716"/>
    </reaction>
</comment>
<feature type="domain" description="PLD phosphodiesterase" evidence="14">
    <location>
        <begin position="228"/>
        <end position="255"/>
    </location>
</feature>
<evidence type="ECO:0000256" key="13">
    <source>
        <dbReference type="NCBIfam" id="TIGR04265"/>
    </source>
</evidence>
<evidence type="ECO:0000259" key="14">
    <source>
        <dbReference type="PROSITE" id="PS50035"/>
    </source>
</evidence>
<name>A0A3S7GSE9_STAHO</name>
<dbReference type="Pfam" id="PF13091">
    <property type="entry name" value="PLDc_2"/>
    <property type="match status" value="2"/>
</dbReference>
<evidence type="ECO:0000256" key="7">
    <source>
        <dbReference type="ARBA" id="ARBA00022989"/>
    </source>
</evidence>
<keyword evidence="4 12" id="KW-0808">Transferase</keyword>
<feature type="domain" description="PLD phosphodiesterase" evidence="14">
    <location>
        <begin position="406"/>
        <end position="433"/>
    </location>
</feature>
<evidence type="ECO:0000256" key="5">
    <source>
        <dbReference type="ARBA" id="ARBA00022692"/>
    </source>
</evidence>
<dbReference type="SMART" id="SM00155">
    <property type="entry name" value="PLDc"/>
    <property type="match status" value="2"/>
</dbReference>
<dbReference type="InterPro" id="IPR001736">
    <property type="entry name" value="PLipase_D/transphosphatidylase"/>
</dbReference>
<dbReference type="EMBL" id="CP014567">
    <property type="protein sequence ID" value="AVI05374.1"/>
    <property type="molecule type" value="Genomic_DNA"/>
</dbReference>
<feature type="active site" evidence="12">
    <location>
        <position position="411"/>
    </location>
</feature>
<feature type="active site" evidence="12">
    <location>
        <position position="418"/>
    </location>
</feature>
<accession>A0A3S7GSE9</accession>
<organism evidence="15">
    <name type="scientific">Staphylococcus hominis</name>
    <dbReference type="NCBI Taxonomy" id="1290"/>
    <lineage>
        <taxon>Bacteria</taxon>
        <taxon>Bacillati</taxon>
        <taxon>Bacillota</taxon>
        <taxon>Bacilli</taxon>
        <taxon>Bacillales</taxon>
        <taxon>Staphylococcaceae</taxon>
        <taxon>Staphylococcus</taxon>
    </lineage>
</organism>
<feature type="transmembrane region" description="Helical" evidence="12">
    <location>
        <begin position="45"/>
        <end position="65"/>
    </location>
</feature>
<dbReference type="RefSeq" id="WP_017174646.1">
    <property type="nucleotide sequence ID" value="NZ_CABMJU010000046.1"/>
</dbReference>
<dbReference type="InterPro" id="IPR025202">
    <property type="entry name" value="PLD-like_dom"/>
</dbReference>
<feature type="active site" evidence="12">
    <location>
        <position position="233"/>
    </location>
</feature>
<evidence type="ECO:0000313" key="15">
    <source>
        <dbReference type="EMBL" id="AVI05374.1"/>
    </source>
</evidence>
<reference evidence="16 17" key="2">
    <citation type="submission" date="2022-06" db="EMBL/GenBank/DDBJ databases">
        <title>Staphylococcus hominis ShoR14 genome sequence.</title>
        <authorList>
            <person name="Yeo C.C."/>
            <person name="Chew C.H."/>
            <person name="Che Hamzah A.M."/>
            <person name="Al-Trad E.I."/>
        </authorList>
    </citation>
    <scope>NUCLEOTIDE SEQUENCE [LARGE SCALE GENOMIC DNA]</scope>
    <source>
        <strain evidence="16 17">ShoR14</strain>
    </source>
</reference>
<keyword evidence="11 12" id="KW-1208">Phospholipid metabolism</keyword>
<feature type="active site" evidence="12">
    <location>
        <position position="240"/>
    </location>
</feature>
<sequence>MISLFGPKIGTILNIILVLGFLGNLVLAFILIFLERNRRSASSTWAWIFVLFVLPVLGFILYLFFGRTVSKRKMEKNNGKELDVYKDLIDEQAHKIDHYNYHTENKQLQNHQDMARMLLKKQDAFITEDNKIDLFIDGHELYDKVLEDIYNAKDYIHLEYFGFEIDGLGKRIIDALETKLKEGLEVKLLYDDVGSKNLKRHKFKHFESLGGEVEAFFASKLPIINFRMNNRNHRKIIVIDGQIGYIGGFNVGDDYLGLGKLGYWRDTHLRVQGDVVNALQIRFILDWNSQAHRPQFEYDDKYFPKKKVQDGHSAIQIGSSGPAYELHQIEFGYTKMIMSAKKSIYIQTPYFIPDRSYINALKMAANTGVDVNIMIPCKPDHPFVYWSTFSNVAELLEYGVKVYTYQNGFIHSKMLMIDDEVSSVGSSNMDYRSFVLNFEVNAFVYDEQLAKKLKEAYKEDIKKSKQLTLEKYKKRPLSIKFKEDIAKLLSPIL</sequence>
<dbReference type="Gene3D" id="3.30.870.10">
    <property type="entry name" value="Endonuclease Chain A"/>
    <property type="match status" value="2"/>
</dbReference>
<feature type="active site" evidence="12">
    <location>
        <position position="413"/>
    </location>
</feature>
<keyword evidence="3 12" id="KW-0444">Lipid biosynthesis</keyword>
<keyword evidence="5 12" id="KW-0812">Transmembrane</keyword>
<feature type="transmembrane region" description="Helical" evidence="12">
    <location>
        <begin position="12"/>
        <end position="33"/>
    </location>
</feature>
<keyword evidence="2 12" id="KW-1003">Cell membrane</keyword>
<dbReference type="InterPro" id="IPR022924">
    <property type="entry name" value="Cardiolipin_synthase"/>
</dbReference>
<evidence type="ECO:0000256" key="11">
    <source>
        <dbReference type="ARBA" id="ARBA00023264"/>
    </source>
</evidence>
<dbReference type="HAMAP" id="MF_01916">
    <property type="entry name" value="Cardiolipin_synth_Cls"/>
    <property type="match status" value="1"/>
</dbReference>
<dbReference type="CDD" id="cd09112">
    <property type="entry name" value="PLDc_CLS_2"/>
    <property type="match status" value="1"/>
</dbReference>
<evidence type="ECO:0000313" key="16">
    <source>
        <dbReference type="EMBL" id="MCM5672936.1"/>
    </source>
</evidence>
<keyword evidence="9 12" id="KW-0472">Membrane</keyword>
<dbReference type="PROSITE" id="PS50035">
    <property type="entry name" value="PLD"/>
    <property type="match status" value="2"/>
</dbReference>
<evidence type="ECO:0000256" key="10">
    <source>
        <dbReference type="ARBA" id="ARBA00023209"/>
    </source>
</evidence>
<keyword evidence="7 12" id="KW-1133">Transmembrane helix</keyword>
<keyword evidence="10 12" id="KW-0594">Phospholipid biosynthesis</keyword>
<gene>
    <name evidence="16" type="primary">cls</name>
    <name evidence="15" type="ORF">AZE34_00905</name>
    <name evidence="16" type="ORF">J7T32_009310</name>
</gene>
<dbReference type="EMBL" id="JAGHKT020000015">
    <property type="protein sequence ID" value="MCM5672936.1"/>
    <property type="molecule type" value="Genomic_DNA"/>
</dbReference>
<comment type="function">
    <text evidence="12">Catalyzes the reversible phosphatidyl group transfer from one phosphatidylglycerol molecule to another to form cardiolipin (CL) (diphosphatidylglycerol) and glycerol.</text>
</comment>
<dbReference type="EC" id="2.7.8.-" evidence="12 13"/>
<keyword evidence="8 12" id="KW-0443">Lipid metabolism</keyword>
<dbReference type="NCBIfam" id="TIGR04265">
    <property type="entry name" value="bac_cardiolipin"/>
    <property type="match status" value="1"/>
</dbReference>
<proteinExistence type="inferred from homology"/>
<comment type="similarity">
    <text evidence="12">Belongs to the phospholipase D family. Cardiolipin synthase subfamily.</text>
</comment>
<feature type="active site" evidence="12">
    <location>
        <position position="235"/>
    </location>
</feature>
<dbReference type="CDD" id="cd09110">
    <property type="entry name" value="PLDc_CLS_1"/>
    <property type="match status" value="1"/>
</dbReference>
<dbReference type="SUPFAM" id="SSF56024">
    <property type="entry name" value="Phospholipase D/nuclease"/>
    <property type="match status" value="2"/>
</dbReference>
<evidence type="ECO:0000256" key="9">
    <source>
        <dbReference type="ARBA" id="ARBA00023136"/>
    </source>
</evidence>
<dbReference type="Pfam" id="PF13396">
    <property type="entry name" value="PLDc_N"/>
    <property type="match status" value="1"/>
</dbReference>
<dbReference type="FunFam" id="3.30.870.10:FF:000014">
    <property type="entry name" value="Cardiolipin synthase"/>
    <property type="match status" value="1"/>
</dbReference>
<evidence type="ECO:0000256" key="1">
    <source>
        <dbReference type="ARBA" id="ARBA00004651"/>
    </source>
</evidence>
<evidence type="ECO:0000256" key="4">
    <source>
        <dbReference type="ARBA" id="ARBA00022679"/>
    </source>
</evidence>
<dbReference type="GO" id="GO:0032049">
    <property type="term" value="P:cardiolipin biosynthetic process"/>
    <property type="evidence" value="ECO:0007669"/>
    <property type="project" value="UniProtKB-UniRule"/>
</dbReference>
<protein>
    <recommendedName>
        <fullName evidence="12 13">Cardiolipin synthase</fullName>
        <shortName evidence="12">CL synthase</shortName>
        <ecNumber evidence="12 13">2.7.8.-</ecNumber>
    </recommendedName>
</protein>
<keyword evidence="6" id="KW-0677">Repeat</keyword>
<evidence type="ECO:0000256" key="6">
    <source>
        <dbReference type="ARBA" id="ARBA00022737"/>
    </source>
</evidence>
<keyword evidence="17" id="KW-1185">Reference proteome</keyword>
<dbReference type="PANTHER" id="PTHR21248">
    <property type="entry name" value="CARDIOLIPIN SYNTHASE"/>
    <property type="match status" value="1"/>
</dbReference>
<reference evidence="15" key="1">
    <citation type="submission" date="2016-02" db="EMBL/GenBank/DDBJ databases">
        <title>Genomic sequence of a clinical Staphylococcus hominis isolate.</title>
        <authorList>
            <person name="McClure J.M."/>
            <person name="Zhang K."/>
        </authorList>
    </citation>
    <scope>NUCLEOTIDE SEQUENCE</scope>
    <source>
        <strain evidence="15">C34847</strain>
    </source>
</reference>
<dbReference type="PANTHER" id="PTHR21248:SF22">
    <property type="entry name" value="PHOSPHOLIPASE D"/>
    <property type="match status" value="1"/>
</dbReference>
<evidence type="ECO:0000256" key="8">
    <source>
        <dbReference type="ARBA" id="ARBA00023098"/>
    </source>
</evidence>
<dbReference type="GO" id="GO:0008808">
    <property type="term" value="F:cardiolipin synthase activity"/>
    <property type="evidence" value="ECO:0007669"/>
    <property type="project" value="UniProtKB-UniRule"/>
</dbReference>
<dbReference type="Proteomes" id="UP000665944">
    <property type="component" value="Unassembled WGS sequence"/>
</dbReference>
<dbReference type="AlphaFoldDB" id="A0A3S7GSE9"/>
<evidence type="ECO:0000313" key="17">
    <source>
        <dbReference type="Proteomes" id="UP000665944"/>
    </source>
</evidence>
<dbReference type="GO" id="GO:0005886">
    <property type="term" value="C:plasma membrane"/>
    <property type="evidence" value="ECO:0007669"/>
    <property type="project" value="UniProtKB-SubCell"/>
</dbReference>